<dbReference type="PANTHER" id="PTHR39607">
    <property type="entry name" value="XANTHOCILLIN BIOSYNTHESIS CLUSTER TRANSCRIPTION FACTOR XANC-RELATED"/>
    <property type="match status" value="1"/>
</dbReference>
<gene>
    <name evidence="4" type="ORF">FMUND_9344</name>
</gene>
<accession>A0A8H5YFV7</accession>
<comment type="caution">
    <text evidence="4">The sequence shown here is derived from an EMBL/GenBank/DDBJ whole genome shotgun (WGS) entry which is preliminary data.</text>
</comment>
<dbReference type="InterPro" id="IPR052635">
    <property type="entry name" value="Sec_Metab_Biosynth_Reg"/>
</dbReference>
<dbReference type="Proteomes" id="UP000544331">
    <property type="component" value="Unassembled WGS sequence"/>
</dbReference>
<feature type="compositionally biased region" description="Basic residues" evidence="1">
    <location>
        <begin position="63"/>
        <end position="79"/>
    </location>
</feature>
<dbReference type="AlphaFoldDB" id="A0A8H5YFV7"/>
<dbReference type="InterPro" id="IPR004827">
    <property type="entry name" value="bZIP"/>
</dbReference>
<dbReference type="PANTHER" id="PTHR39607:SF2">
    <property type="entry name" value="BZIP DOMAIN-CONTAINING PROTEIN"/>
    <property type="match status" value="1"/>
</dbReference>
<dbReference type="EMBL" id="JAAOAN010000321">
    <property type="protein sequence ID" value="KAF5710821.1"/>
    <property type="molecule type" value="Genomic_DNA"/>
</dbReference>
<evidence type="ECO:0000313" key="5">
    <source>
        <dbReference type="Proteomes" id="UP000544331"/>
    </source>
</evidence>
<dbReference type="CDD" id="cd14688">
    <property type="entry name" value="bZIP_YAP"/>
    <property type="match status" value="1"/>
</dbReference>
<evidence type="ECO:0000256" key="2">
    <source>
        <dbReference type="SAM" id="Phobius"/>
    </source>
</evidence>
<evidence type="ECO:0000313" key="4">
    <source>
        <dbReference type="EMBL" id="KAF5710821.1"/>
    </source>
</evidence>
<keyword evidence="2" id="KW-0472">Membrane</keyword>
<reference evidence="4 5" key="1">
    <citation type="submission" date="2020-05" db="EMBL/GenBank/DDBJ databases">
        <title>Identification and distribution of gene clusters putatively required for synthesis of sphingolipid metabolism inhibitors in phylogenetically diverse species of the filamentous fungus Fusarium.</title>
        <authorList>
            <person name="Kim H.-S."/>
            <person name="Busman M."/>
            <person name="Brown D.W."/>
            <person name="Divon H."/>
            <person name="Uhlig S."/>
            <person name="Proctor R.H."/>
        </authorList>
    </citation>
    <scope>NUCLEOTIDE SEQUENCE [LARGE SCALE GENOMIC DNA]</scope>
    <source>
        <strain evidence="4 5">NRRL 66235</strain>
    </source>
</reference>
<feature type="transmembrane region" description="Helical" evidence="2">
    <location>
        <begin position="460"/>
        <end position="491"/>
    </location>
</feature>
<feature type="domain" description="BZIP" evidence="3">
    <location>
        <begin position="30"/>
        <end position="45"/>
    </location>
</feature>
<keyword evidence="5" id="KW-1185">Reference proteome</keyword>
<feature type="region of interest" description="Disordered" evidence="1">
    <location>
        <begin position="25"/>
        <end position="113"/>
    </location>
</feature>
<dbReference type="GO" id="GO:0003700">
    <property type="term" value="F:DNA-binding transcription factor activity"/>
    <property type="evidence" value="ECO:0007669"/>
    <property type="project" value="InterPro"/>
</dbReference>
<keyword evidence="2" id="KW-1133">Transmembrane helix</keyword>
<protein>
    <recommendedName>
        <fullName evidence="3">BZIP domain-containing protein</fullName>
    </recommendedName>
</protein>
<proteinExistence type="predicted"/>
<evidence type="ECO:0000259" key="3">
    <source>
        <dbReference type="PROSITE" id="PS00036"/>
    </source>
</evidence>
<organism evidence="4 5">
    <name type="scientific">Fusarium mundagurra</name>
    <dbReference type="NCBI Taxonomy" id="1567541"/>
    <lineage>
        <taxon>Eukaryota</taxon>
        <taxon>Fungi</taxon>
        <taxon>Dikarya</taxon>
        <taxon>Ascomycota</taxon>
        <taxon>Pezizomycotina</taxon>
        <taxon>Sordariomycetes</taxon>
        <taxon>Hypocreomycetidae</taxon>
        <taxon>Hypocreales</taxon>
        <taxon>Nectriaceae</taxon>
        <taxon>Fusarium</taxon>
        <taxon>Fusarium fujikuroi species complex</taxon>
    </lineage>
</organism>
<evidence type="ECO:0000256" key="1">
    <source>
        <dbReference type="SAM" id="MobiDB-lite"/>
    </source>
</evidence>
<dbReference type="OrthoDB" id="4922812at2759"/>
<sequence length="574" mass="63929">MQSDYAPPTSLRALIKPEEDWTKISDFGERRRIQNRLAQRKYRNKAKRLTGSSDEVEADKPRQKPTRCKRRSSASRSRKSSSAGPGLPGVSQLQFNSQVTPTGEPGFPDTYDDQMSSDNQFSFVCPANPASIEIPLPLYEFTQPDIDIATAGEYAASTMSSTVPMPPSLAINLSDSINSETYPSSDGFNLHMAYSNMTPMELNYLSLYDQLYLHSYNSPSETANEIPKLNPRLLGHTLKDVQYTGIESQLVPMPSSKLALLFSDPPNKTETFPAVTVLTEHKGGSGNLAWQQWVEWTNVLQSTNTQYLLICLGYVIIFTYHTRHSISAYYGHSRTEKSLALALHILAATFELTRYYFRAFRRTVQPDLFDTAACMIHSITSLRLARTLRRGDKTTRASYQAPAMLRPMLSLAAVVRQDAFAHEACVKLLHAFLYTRLLIFVAKTIGMGKIQSHSTIYAQAVTLGAILAIISSGLPAGVPIYIGAVGLVMVFNQRTPINLPSSVHLMDGIERRPDTSVIRSTSVKRTKEKVQQAVTKVIHWLGLFEIKGFEMKHLSPAIPAGYIDEYTEKKLAAT</sequence>
<feature type="compositionally biased region" description="Basic residues" evidence="1">
    <location>
        <begin position="38"/>
        <end position="48"/>
    </location>
</feature>
<feature type="compositionally biased region" description="Polar residues" evidence="1">
    <location>
        <begin position="91"/>
        <end position="101"/>
    </location>
</feature>
<keyword evidence="2" id="KW-0812">Transmembrane</keyword>
<dbReference type="PROSITE" id="PS00036">
    <property type="entry name" value="BZIP_BASIC"/>
    <property type="match status" value="1"/>
</dbReference>
<name>A0A8H5YFV7_9HYPO</name>